<reference evidence="1" key="2">
    <citation type="submission" date="2025-08" db="UniProtKB">
        <authorList>
            <consortium name="Ensembl"/>
        </authorList>
    </citation>
    <scope>IDENTIFICATION</scope>
</reference>
<dbReference type="AlphaFoldDB" id="A0A3Q1B317"/>
<proteinExistence type="predicted"/>
<name>A0A3Q1B317_AMPOC</name>
<dbReference type="GeneTree" id="ENSGT00940000177040"/>
<evidence type="ECO:0000313" key="2">
    <source>
        <dbReference type="Proteomes" id="UP001501940"/>
    </source>
</evidence>
<evidence type="ECO:0000313" key="1">
    <source>
        <dbReference type="Ensembl" id="ENSAOCP00000007918.2"/>
    </source>
</evidence>
<sequence length="65" mass="6954">ISGSMSMSLLPEIGAALFRSPTSSSNSEANTEEGRWMVAACLSNKTDINSHHFSSTFFCSQHAAD</sequence>
<protein>
    <submittedName>
        <fullName evidence="1">Uncharacterized protein</fullName>
    </submittedName>
</protein>
<reference evidence="1 2" key="1">
    <citation type="submission" date="2022-01" db="EMBL/GenBank/DDBJ databases">
        <title>A chromosome-scale genome assembly of the false clownfish, Amphiprion ocellaris.</title>
        <authorList>
            <person name="Ryu T."/>
        </authorList>
    </citation>
    <scope>NUCLEOTIDE SEQUENCE [LARGE SCALE GENOMIC DNA]</scope>
</reference>
<dbReference type="OMA" id="ANTEDGM"/>
<reference evidence="1" key="3">
    <citation type="submission" date="2025-09" db="UniProtKB">
        <authorList>
            <consortium name="Ensembl"/>
        </authorList>
    </citation>
    <scope>IDENTIFICATION</scope>
</reference>
<dbReference type="Ensembl" id="ENSAOCT00000001984.2">
    <property type="protein sequence ID" value="ENSAOCP00000007918.2"/>
    <property type="gene ID" value="ENSAOCG00000002332.2"/>
</dbReference>
<organism evidence="1 2">
    <name type="scientific">Amphiprion ocellaris</name>
    <name type="common">Clown anemonefish</name>
    <dbReference type="NCBI Taxonomy" id="80972"/>
    <lineage>
        <taxon>Eukaryota</taxon>
        <taxon>Metazoa</taxon>
        <taxon>Chordata</taxon>
        <taxon>Craniata</taxon>
        <taxon>Vertebrata</taxon>
        <taxon>Euteleostomi</taxon>
        <taxon>Actinopterygii</taxon>
        <taxon>Neopterygii</taxon>
        <taxon>Teleostei</taxon>
        <taxon>Neoteleostei</taxon>
        <taxon>Acanthomorphata</taxon>
        <taxon>Ovalentaria</taxon>
        <taxon>Pomacentridae</taxon>
        <taxon>Amphiprion</taxon>
    </lineage>
</organism>
<keyword evidence="2" id="KW-1185">Reference proteome</keyword>
<dbReference type="Proteomes" id="UP001501940">
    <property type="component" value="Chromosome 4"/>
</dbReference>
<accession>A0A3Q1B317</accession>